<dbReference type="InterPro" id="IPR050810">
    <property type="entry name" value="Bact_Secretion_Sys_Channel"/>
</dbReference>
<dbReference type="InterPro" id="IPR038591">
    <property type="entry name" value="NolW-like_sf"/>
</dbReference>
<evidence type="ECO:0000256" key="2">
    <source>
        <dbReference type="ARBA" id="ARBA00022729"/>
    </source>
</evidence>
<dbReference type="InterPro" id="IPR001775">
    <property type="entry name" value="GspD/PilQ"/>
</dbReference>
<dbReference type="Pfam" id="PF03958">
    <property type="entry name" value="Secretin_N"/>
    <property type="match status" value="1"/>
</dbReference>
<comment type="subcellular location">
    <subcellularLocation>
        <location evidence="5">Cell outer membrane</location>
    </subcellularLocation>
    <subcellularLocation>
        <location evidence="1">Membrane</location>
    </subcellularLocation>
</comment>
<evidence type="ECO:0000256" key="4">
    <source>
        <dbReference type="RuleBase" id="RU004003"/>
    </source>
</evidence>
<dbReference type="AlphaFoldDB" id="A0AAE2SCE6"/>
<evidence type="ECO:0000256" key="1">
    <source>
        <dbReference type="ARBA" id="ARBA00004370"/>
    </source>
</evidence>
<evidence type="ECO:0008006" key="12">
    <source>
        <dbReference type="Google" id="ProtNLM"/>
    </source>
</evidence>
<feature type="compositionally biased region" description="Low complexity" evidence="6">
    <location>
        <begin position="24"/>
        <end position="44"/>
    </location>
</feature>
<dbReference type="Gene3D" id="3.30.1370.120">
    <property type="match status" value="3"/>
</dbReference>
<accession>A0AAE2SCE6</accession>
<feature type="compositionally biased region" description="Polar residues" evidence="6">
    <location>
        <begin position="284"/>
        <end position="302"/>
    </location>
</feature>
<keyword evidence="11" id="KW-1185">Reference proteome</keyword>
<evidence type="ECO:0000259" key="8">
    <source>
        <dbReference type="Pfam" id="PF00263"/>
    </source>
</evidence>
<dbReference type="PANTHER" id="PTHR30332">
    <property type="entry name" value="PROBABLE GENERAL SECRETION PATHWAY PROTEIN D"/>
    <property type="match status" value="1"/>
</dbReference>
<dbReference type="InterPro" id="IPR005644">
    <property type="entry name" value="NolW-like"/>
</dbReference>
<feature type="domain" description="NolW-like" evidence="9">
    <location>
        <begin position="262"/>
        <end position="370"/>
    </location>
</feature>
<dbReference type="GO" id="GO:0009306">
    <property type="term" value="P:protein secretion"/>
    <property type="evidence" value="ECO:0007669"/>
    <property type="project" value="InterPro"/>
</dbReference>
<feature type="compositionally biased region" description="Gly residues" evidence="6">
    <location>
        <begin position="406"/>
        <end position="416"/>
    </location>
</feature>
<protein>
    <recommendedName>
        <fullName evidence="12">Type II secretion system protein GspD</fullName>
    </recommendedName>
</protein>
<dbReference type="InterPro" id="IPR004846">
    <property type="entry name" value="T2SS/T3SS_dom"/>
</dbReference>
<evidence type="ECO:0000256" key="6">
    <source>
        <dbReference type="SAM" id="MobiDB-lite"/>
    </source>
</evidence>
<reference evidence="10" key="1">
    <citation type="submission" date="2021-01" db="EMBL/GenBank/DDBJ databases">
        <title>Modified the classification status of verrucomicrobia.</title>
        <authorList>
            <person name="Feng X."/>
        </authorList>
    </citation>
    <scope>NUCLEOTIDE SEQUENCE</scope>
    <source>
        <strain evidence="10">5K15</strain>
    </source>
</reference>
<dbReference type="Proteomes" id="UP000634206">
    <property type="component" value="Unassembled WGS sequence"/>
</dbReference>
<proteinExistence type="inferred from homology"/>
<keyword evidence="5" id="KW-0813">Transport</keyword>
<feature type="compositionally biased region" description="Low complexity" evidence="6">
    <location>
        <begin position="51"/>
        <end position="62"/>
    </location>
</feature>
<feature type="region of interest" description="Disordered" evidence="6">
    <location>
        <begin position="284"/>
        <end position="319"/>
    </location>
</feature>
<dbReference type="PANTHER" id="PTHR30332:SF24">
    <property type="entry name" value="SECRETIN GSPD-RELATED"/>
    <property type="match status" value="1"/>
</dbReference>
<dbReference type="EMBL" id="JAENIG010000008">
    <property type="protein sequence ID" value="MBK1855873.1"/>
    <property type="molecule type" value="Genomic_DNA"/>
</dbReference>
<name>A0AAE2SCE6_9BACT</name>
<dbReference type="GO" id="GO:0009279">
    <property type="term" value="C:cell outer membrane"/>
    <property type="evidence" value="ECO:0007669"/>
    <property type="project" value="UniProtKB-SubCell"/>
</dbReference>
<organism evidence="10 11">
    <name type="scientific">Oceaniferula flava</name>
    <dbReference type="NCBI Taxonomy" id="2800421"/>
    <lineage>
        <taxon>Bacteria</taxon>
        <taxon>Pseudomonadati</taxon>
        <taxon>Verrucomicrobiota</taxon>
        <taxon>Verrucomicrobiia</taxon>
        <taxon>Verrucomicrobiales</taxon>
        <taxon>Verrucomicrobiaceae</taxon>
        <taxon>Oceaniferula</taxon>
    </lineage>
</organism>
<comment type="caution">
    <text evidence="10">The sequence shown here is derived from an EMBL/GenBank/DDBJ whole genome shotgun (WGS) entry which is preliminary data.</text>
</comment>
<dbReference type="PRINTS" id="PR00811">
    <property type="entry name" value="BCTERIALGSPD"/>
</dbReference>
<dbReference type="Pfam" id="PF00263">
    <property type="entry name" value="Secretin"/>
    <property type="match status" value="1"/>
</dbReference>
<evidence type="ECO:0000256" key="5">
    <source>
        <dbReference type="RuleBase" id="RU004004"/>
    </source>
</evidence>
<evidence type="ECO:0000313" key="11">
    <source>
        <dbReference type="Proteomes" id="UP000634206"/>
    </source>
</evidence>
<keyword evidence="3" id="KW-0472">Membrane</keyword>
<evidence type="ECO:0000256" key="7">
    <source>
        <dbReference type="SAM" id="SignalP"/>
    </source>
</evidence>
<feature type="region of interest" description="Disordered" evidence="6">
    <location>
        <begin position="24"/>
        <end position="62"/>
    </location>
</feature>
<evidence type="ECO:0000259" key="9">
    <source>
        <dbReference type="Pfam" id="PF03958"/>
    </source>
</evidence>
<feature type="chain" id="PRO_5042270270" description="Type II secretion system protein GspD" evidence="7">
    <location>
        <begin position="20"/>
        <end position="806"/>
    </location>
</feature>
<evidence type="ECO:0000313" key="10">
    <source>
        <dbReference type="EMBL" id="MBK1855873.1"/>
    </source>
</evidence>
<dbReference type="GO" id="GO:0015627">
    <property type="term" value="C:type II protein secretion system complex"/>
    <property type="evidence" value="ECO:0007669"/>
    <property type="project" value="TreeGrafter"/>
</dbReference>
<gene>
    <name evidence="10" type="ORF">JIN83_12945</name>
</gene>
<feature type="signal peptide" evidence="7">
    <location>
        <begin position="1"/>
        <end position="19"/>
    </location>
</feature>
<dbReference type="RefSeq" id="WP_309490487.1">
    <property type="nucleotide sequence ID" value="NZ_JAENIG010000008.1"/>
</dbReference>
<evidence type="ECO:0000256" key="3">
    <source>
        <dbReference type="ARBA" id="ARBA00023136"/>
    </source>
</evidence>
<feature type="compositionally biased region" description="Low complexity" evidence="6">
    <location>
        <begin position="417"/>
        <end position="426"/>
    </location>
</feature>
<comment type="similarity">
    <text evidence="4">Belongs to the bacterial secretin family.</text>
</comment>
<feature type="region of interest" description="Disordered" evidence="6">
    <location>
        <begin position="406"/>
        <end position="449"/>
    </location>
</feature>
<feature type="compositionally biased region" description="Low complexity" evidence="6">
    <location>
        <begin position="308"/>
        <end position="319"/>
    </location>
</feature>
<sequence>MKFLLSAVMTLSTSALVLAQAPAQPDAPAAPRRGGAPAPTATPAATPPIPARRSAPGAAAPAANKNVQALGFNKKVNPNDLAVAAGGVIDGSNWDDQDVADEYTKYTGKRVLLSSATQNLEIRFYQRGPLTNKEAAELLDKVLNMEGFAFVPSGVNEVKLLPKAQGTGPNAPEDTEIMIDDPAEIPQGDAYVSYFMKLNFIKPEEAVRTFTQSIHGLGPGAKIAPVPNASAVIVTGKSSFIRKLINQKQYIDVAAGNVSTTWVNMEYADAEEVAASLNEIMNSQQQRKTTAGVTTGNRGNAQTPPTPSRNTNNAAAANTGAASSGATAAGEDIPVQIVANARLNKIFIMGRPVDIVFVESLARAFDAPPNRNNFIKRRLRFMLARDFLDVAENALASVGGAIGGGSAQQGGAGGGQQANNRQTQTGNTGGQTGSGTSTDSVEEFDVSDVPESRVVGKTLLVADNLANSILVQGPPESIRIVSELIDKLDGRPQQVMISTVFGQVSLGTGKDVGVSFGGVANGDGTGDGIAGNSDSGIGDLFGLDSLTSISGLNTASANGLNIYGSVKNLTGVIRALETRSDFKVLSRPTVYTSNNRRAIISSGRRIAVPTNTFTSGATTGTTQSTNIEYRDVLLRFEVVPLINSDDEVTLRISLLNEDTQGVQVIDENEIPTIVTESIATTVTVRNNSTVVLGGLVTETETNTRTGVPILSSIPGLGRLFRRDNDEIERRELLIFIQPKIINGEASQQDAQHDMEQRYSNSSSTRKFADGVLPQKPSTAEAVKDSSAKSSVPSASTRPGIRYPTRR</sequence>
<feature type="region of interest" description="Disordered" evidence="6">
    <location>
        <begin position="745"/>
        <end position="806"/>
    </location>
</feature>
<keyword evidence="2 7" id="KW-0732">Signal</keyword>
<feature type="domain" description="Type II/III secretion system secretin-like" evidence="8">
    <location>
        <begin position="575"/>
        <end position="741"/>
    </location>
</feature>